<name>A0ABV9R1S2_9GAMM</name>
<reference evidence="2" key="1">
    <citation type="journal article" date="2019" name="Int. J. Syst. Evol. Microbiol.">
        <title>The Global Catalogue of Microorganisms (GCM) 10K type strain sequencing project: providing services to taxonomists for standard genome sequencing and annotation.</title>
        <authorList>
            <consortium name="The Broad Institute Genomics Platform"/>
            <consortium name="The Broad Institute Genome Sequencing Center for Infectious Disease"/>
            <person name="Wu L."/>
            <person name="Ma J."/>
        </authorList>
    </citation>
    <scope>NUCLEOTIDE SEQUENCE [LARGE SCALE GENOMIC DNA]</scope>
    <source>
        <strain evidence="2">CCUG 30340</strain>
    </source>
</reference>
<keyword evidence="2" id="KW-1185">Reference proteome</keyword>
<accession>A0ABV9R1S2</accession>
<gene>
    <name evidence="1" type="ORF">ACFO6Q_15510</name>
</gene>
<proteinExistence type="predicted"/>
<protein>
    <recommendedName>
        <fullName evidence="3">Chemotaxis protein</fullName>
    </recommendedName>
</protein>
<evidence type="ECO:0000313" key="1">
    <source>
        <dbReference type="EMBL" id="MFC4821734.1"/>
    </source>
</evidence>
<evidence type="ECO:0000313" key="2">
    <source>
        <dbReference type="Proteomes" id="UP001595886"/>
    </source>
</evidence>
<dbReference type="EMBL" id="JBHSHD010000010">
    <property type="protein sequence ID" value="MFC4821734.1"/>
    <property type="molecule type" value="Genomic_DNA"/>
</dbReference>
<sequence>MDSFSQAIGNLLLVHARVRALDRNALSERRRVQRAEQMRALRRSADALVTKTFSDLSEAGKASAAELDAAAGELERDLRAQKTAVQLLDAVGSGLSVIARLLALLV</sequence>
<comment type="caution">
    <text evidence="1">The sequence shown here is derived from an EMBL/GenBank/DDBJ whole genome shotgun (WGS) entry which is preliminary data.</text>
</comment>
<organism evidence="1 2">
    <name type="scientific">Dokdonella ginsengisoli</name>
    <dbReference type="NCBI Taxonomy" id="363846"/>
    <lineage>
        <taxon>Bacteria</taxon>
        <taxon>Pseudomonadati</taxon>
        <taxon>Pseudomonadota</taxon>
        <taxon>Gammaproteobacteria</taxon>
        <taxon>Lysobacterales</taxon>
        <taxon>Rhodanobacteraceae</taxon>
        <taxon>Dokdonella</taxon>
    </lineage>
</organism>
<dbReference type="RefSeq" id="WP_380022005.1">
    <property type="nucleotide sequence ID" value="NZ_JBHSHD010000010.1"/>
</dbReference>
<evidence type="ECO:0008006" key="3">
    <source>
        <dbReference type="Google" id="ProtNLM"/>
    </source>
</evidence>
<dbReference type="Proteomes" id="UP001595886">
    <property type="component" value="Unassembled WGS sequence"/>
</dbReference>